<proteinExistence type="predicted"/>
<evidence type="ECO:0000313" key="2">
    <source>
        <dbReference type="Proteomes" id="UP000564425"/>
    </source>
</evidence>
<name>A0A7J9NYZ4_METMI</name>
<dbReference type="Proteomes" id="UP000564425">
    <property type="component" value="Unassembled WGS sequence"/>
</dbReference>
<accession>A0A7J9NYZ4</accession>
<dbReference type="AlphaFoldDB" id="A0A7J9NYZ4"/>
<evidence type="ECO:0000313" key="1">
    <source>
        <dbReference type="EMBL" id="MBA2850956.1"/>
    </source>
</evidence>
<reference evidence="1 2" key="1">
    <citation type="submission" date="2020-07" db="EMBL/GenBank/DDBJ databases">
        <title>Genomic Encyclopedia of Type Strains, Phase IV (KMG-V): Genome sequencing to study the core and pangenomes of soil and plant-associated prokaryotes.</title>
        <authorList>
            <person name="Whitman W."/>
        </authorList>
    </citation>
    <scope>NUCLEOTIDE SEQUENCE [LARGE SCALE GENOMIC DNA]</scope>
    <source>
        <strain evidence="1 2">A1</strain>
    </source>
</reference>
<protein>
    <submittedName>
        <fullName evidence="1">Uncharacterized protein</fullName>
    </submittedName>
</protein>
<gene>
    <name evidence="1" type="ORF">HNP86_001087</name>
</gene>
<organism evidence="1 2">
    <name type="scientific">Methanococcus maripaludis</name>
    <name type="common">Methanococcus deltae</name>
    <dbReference type="NCBI Taxonomy" id="39152"/>
    <lineage>
        <taxon>Archaea</taxon>
        <taxon>Methanobacteriati</taxon>
        <taxon>Methanobacteriota</taxon>
        <taxon>Methanomada group</taxon>
        <taxon>Methanococci</taxon>
        <taxon>Methanococcales</taxon>
        <taxon>Methanococcaceae</taxon>
        <taxon>Methanococcus</taxon>
    </lineage>
</organism>
<comment type="caution">
    <text evidence="1">The sequence shown here is derived from an EMBL/GenBank/DDBJ whole genome shotgun (WGS) entry which is preliminary data.</text>
</comment>
<sequence>MESSEKIEEYKRITDQQQKLKYELIKEGVSPSVLIRILNDASSKHSHIPYM</sequence>
<dbReference type="EMBL" id="JACDUH010000001">
    <property type="protein sequence ID" value="MBA2850956.1"/>
    <property type="molecule type" value="Genomic_DNA"/>
</dbReference>